<protein>
    <recommendedName>
        <fullName evidence="2">protein-tyrosine-phosphatase</fullName>
        <ecNumber evidence="2">3.1.3.48</ecNumber>
    </recommendedName>
</protein>
<dbReference type="RefSeq" id="WP_011745856.1">
    <property type="nucleotide sequence ID" value="NC_008639.1"/>
</dbReference>
<dbReference type="CDD" id="cd16343">
    <property type="entry name" value="LMWPTP"/>
    <property type="match status" value="1"/>
</dbReference>
<dbReference type="AlphaFoldDB" id="A1BI25"/>
<organism evidence="7 8">
    <name type="scientific">Chlorobium phaeobacteroides (strain DSM 266 / SMG 266 / 2430)</name>
    <dbReference type="NCBI Taxonomy" id="290317"/>
    <lineage>
        <taxon>Bacteria</taxon>
        <taxon>Pseudomonadati</taxon>
        <taxon>Chlorobiota</taxon>
        <taxon>Chlorobiia</taxon>
        <taxon>Chlorobiales</taxon>
        <taxon>Chlorobiaceae</taxon>
        <taxon>Chlorobium/Pelodictyon group</taxon>
        <taxon>Chlorobium</taxon>
    </lineage>
</organism>
<evidence type="ECO:0000256" key="4">
    <source>
        <dbReference type="ARBA" id="ARBA00022912"/>
    </source>
</evidence>
<feature type="active site" description="Nucleophile" evidence="5">
    <location>
        <position position="20"/>
    </location>
</feature>
<dbReference type="Proteomes" id="UP000008701">
    <property type="component" value="Chromosome"/>
</dbReference>
<dbReference type="InterPro" id="IPR017867">
    <property type="entry name" value="Tyr_phospatase_low_mol_wt"/>
</dbReference>
<dbReference type="HOGENOM" id="CLU_071415_2_2_10"/>
<keyword evidence="4" id="KW-0904">Protein phosphatase</keyword>
<evidence type="ECO:0000256" key="1">
    <source>
        <dbReference type="ARBA" id="ARBA00011063"/>
    </source>
</evidence>
<dbReference type="Pfam" id="PF01451">
    <property type="entry name" value="LMWPc"/>
    <property type="match status" value="1"/>
</dbReference>
<proteinExistence type="inferred from homology"/>
<name>A1BI25_CHLPD</name>
<evidence type="ECO:0000259" key="6">
    <source>
        <dbReference type="SMART" id="SM00226"/>
    </source>
</evidence>
<dbReference type="PANTHER" id="PTHR11717">
    <property type="entry name" value="LOW MOLECULAR WEIGHT PROTEIN TYROSINE PHOSPHATASE"/>
    <property type="match status" value="1"/>
</dbReference>
<dbReference type="Gene3D" id="3.40.50.2300">
    <property type="match status" value="1"/>
</dbReference>
<reference evidence="7 8" key="1">
    <citation type="submission" date="2006-12" db="EMBL/GenBank/DDBJ databases">
        <title>Complete sequence of Chlorobium phaeobacteroides DSM 266.</title>
        <authorList>
            <consortium name="US DOE Joint Genome Institute"/>
            <person name="Copeland A."/>
            <person name="Lucas S."/>
            <person name="Lapidus A."/>
            <person name="Barry K."/>
            <person name="Detter J.C."/>
            <person name="Glavina del Rio T."/>
            <person name="Hammon N."/>
            <person name="Israni S."/>
            <person name="Pitluck S."/>
            <person name="Goltsman E."/>
            <person name="Schmutz J."/>
            <person name="Larimer F."/>
            <person name="Land M."/>
            <person name="Hauser L."/>
            <person name="Mikhailova N."/>
            <person name="Li T."/>
            <person name="Overmann J."/>
            <person name="Bryant D.A."/>
            <person name="Richardson P."/>
        </authorList>
    </citation>
    <scope>NUCLEOTIDE SEQUENCE [LARGE SCALE GENOMIC DNA]</scope>
    <source>
        <strain evidence="7 8">DSM 266</strain>
    </source>
</reference>
<keyword evidence="8" id="KW-1185">Reference proteome</keyword>
<evidence type="ECO:0000313" key="7">
    <source>
        <dbReference type="EMBL" id="ABL66052.1"/>
    </source>
</evidence>
<dbReference type="eggNOG" id="COG0394">
    <property type="taxonomic scope" value="Bacteria"/>
</dbReference>
<evidence type="ECO:0000256" key="5">
    <source>
        <dbReference type="PIRSR" id="PIRSR617867-1"/>
    </source>
</evidence>
<dbReference type="InterPro" id="IPR023485">
    <property type="entry name" value="Ptyr_pPase"/>
</dbReference>
<feature type="domain" description="Phosphotyrosine protein phosphatase I" evidence="6">
    <location>
        <begin position="14"/>
        <end position="163"/>
    </location>
</feature>
<dbReference type="InterPro" id="IPR036196">
    <property type="entry name" value="Ptyr_pPase_sf"/>
</dbReference>
<sequence length="189" mass="21454">MCVKTTEGRCTVCIHVMFICYENICRSPMAEGIFASLLRRHGLLEYFEVSSAGTVAYQEGSTPDERAIASAVRFGVDISSFRASGLDGDDLQLCDWIFVMDHENHRDVSRLLRPEHADKLYLVMDFVDGCAGQEITDPYYGSADGFDRVARDLFMASEQILLRMFDYYPDLALQAEPFETFQRQERSGD</sequence>
<dbReference type="InterPro" id="IPR050438">
    <property type="entry name" value="LMW_PTPase"/>
</dbReference>
<feature type="active site" description="Proton donor" evidence="5">
    <location>
        <position position="137"/>
    </location>
</feature>
<accession>A1BI25</accession>
<dbReference type="EC" id="3.1.3.48" evidence="2"/>
<dbReference type="EMBL" id="CP000492">
    <property type="protein sequence ID" value="ABL66052.1"/>
    <property type="molecule type" value="Genomic_DNA"/>
</dbReference>
<dbReference type="PRINTS" id="PR00719">
    <property type="entry name" value="LMWPTPASE"/>
</dbReference>
<evidence type="ECO:0000256" key="3">
    <source>
        <dbReference type="ARBA" id="ARBA00022801"/>
    </source>
</evidence>
<dbReference type="SMART" id="SM00226">
    <property type="entry name" value="LMWPc"/>
    <property type="match status" value="1"/>
</dbReference>
<comment type="similarity">
    <text evidence="1">Belongs to the low molecular weight phosphotyrosine protein phosphatase family.</text>
</comment>
<evidence type="ECO:0000313" key="8">
    <source>
        <dbReference type="Proteomes" id="UP000008701"/>
    </source>
</evidence>
<dbReference type="PANTHER" id="PTHR11717:SF7">
    <property type="entry name" value="LOW MOLECULAR WEIGHT PHOSPHOTYROSINE PROTEIN PHOSPHATASE"/>
    <property type="match status" value="1"/>
</dbReference>
<keyword evidence="3" id="KW-0378">Hydrolase</keyword>
<gene>
    <name evidence="7" type="ordered locus">Cpha266_2040</name>
</gene>
<dbReference type="KEGG" id="cph:Cpha266_2040"/>
<dbReference type="GO" id="GO:0004725">
    <property type="term" value="F:protein tyrosine phosphatase activity"/>
    <property type="evidence" value="ECO:0007669"/>
    <property type="project" value="UniProtKB-EC"/>
</dbReference>
<dbReference type="STRING" id="290317.Cpha266_2040"/>
<feature type="active site" evidence="5">
    <location>
        <position position="26"/>
    </location>
</feature>
<dbReference type="SUPFAM" id="SSF52788">
    <property type="entry name" value="Phosphotyrosine protein phosphatases I"/>
    <property type="match status" value="1"/>
</dbReference>
<evidence type="ECO:0000256" key="2">
    <source>
        <dbReference type="ARBA" id="ARBA00013064"/>
    </source>
</evidence>